<keyword evidence="7" id="KW-0460">Magnesium</keyword>
<comment type="pathway">
    <text evidence="9">Isoprenoid biosynthesis; isopentenyl diphosphate biosynthesis via mevalonate pathway; isopentenyl diphosphate from (R)-mevalonate: step 1/3.</text>
</comment>
<evidence type="ECO:0000313" key="12">
    <source>
        <dbReference type="Proteomes" id="UP000664835"/>
    </source>
</evidence>
<keyword evidence="6" id="KW-0067">ATP-binding</keyword>
<organism evidence="11 12">
    <name type="scientific">Thiomicrorhabdus marina</name>
    <dbReference type="NCBI Taxonomy" id="2818442"/>
    <lineage>
        <taxon>Bacteria</taxon>
        <taxon>Pseudomonadati</taxon>
        <taxon>Pseudomonadota</taxon>
        <taxon>Gammaproteobacteria</taxon>
        <taxon>Thiotrichales</taxon>
        <taxon>Piscirickettsiaceae</taxon>
        <taxon>Thiomicrorhabdus</taxon>
    </lineage>
</organism>
<dbReference type="RefSeq" id="WP_208148665.1">
    <property type="nucleotide sequence ID" value="NZ_JAGETV010000008.1"/>
</dbReference>
<evidence type="ECO:0000259" key="10">
    <source>
        <dbReference type="Pfam" id="PF00288"/>
    </source>
</evidence>
<evidence type="ECO:0000256" key="1">
    <source>
        <dbReference type="ARBA" id="ARBA00022490"/>
    </source>
</evidence>
<evidence type="ECO:0000256" key="9">
    <source>
        <dbReference type="ARBA" id="ARBA00029438"/>
    </source>
</evidence>
<dbReference type="InterPro" id="IPR006204">
    <property type="entry name" value="GHMP_kinase_N_dom"/>
</dbReference>
<protein>
    <recommendedName>
        <fullName evidence="10">GHMP kinase N-terminal domain-containing protein</fullName>
    </recommendedName>
</protein>
<feature type="domain" description="GHMP kinase N-terminal" evidence="10">
    <location>
        <begin position="117"/>
        <end position="185"/>
    </location>
</feature>
<dbReference type="InterPro" id="IPR036554">
    <property type="entry name" value="GHMP_kinase_C_sf"/>
</dbReference>
<dbReference type="Gene3D" id="3.30.230.10">
    <property type="match status" value="1"/>
</dbReference>
<dbReference type="InterPro" id="IPR014721">
    <property type="entry name" value="Ribsml_uS5_D2-typ_fold_subgr"/>
</dbReference>
<keyword evidence="8" id="KW-0443">Lipid metabolism</keyword>
<sequence>MSTLKSASCQVPSKLILCGEHSVLFGTPALSMAINLPTTCDIQFTPLDHTNNSEFFIELPDLRISCRYSYEQWQQELISIEARFEAFNNPADVNKTAILTHPAQLILLCMARISRYQTLASGQWHIRVTSENWLGRGMGSSAAVILATLKAAAKILPLHLKPEQLLKQATEIESYQHGRSSGLDPATLLAKTVIEFSIPGHIHPLGLNTLPLSAWLIDTGKPKTSTGACVSHVRDNFGADKKRWQNFAEVVKQIKHAWQAHSTEQFVDGIRRNQELLNQIGVVPKNVQQFIKQLNQLELNACAKVCGAGAVAGDSAGVVIYFGTKAPNDLCDRMGYKFQPLTLYKSSGE</sequence>
<dbReference type="SUPFAM" id="SSF55060">
    <property type="entry name" value="GHMP Kinase, C-terminal domain"/>
    <property type="match status" value="1"/>
</dbReference>
<evidence type="ECO:0000313" key="11">
    <source>
        <dbReference type="EMBL" id="MBO1927176.1"/>
    </source>
</evidence>
<name>A0ABS3Q4B7_9GAMM</name>
<evidence type="ECO:0000256" key="5">
    <source>
        <dbReference type="ARBA" id="ARBA00022777"/>
    </source>
</evidence>
<proteinExistence type="predicted"/>
<dbReference type="InterPro" id="IPR006205">
    <property type="entry name" value="Mev_gal_kin"/>
</dbReference>
<dbReference type="SUPFAM" id="SSF54211">
    <property type="entry name" value="Ribosomal protein S5 domain 2-like"/>
    <property type="match status" value="1"/>
</dbReference>
<evidence type="ECO:0000256" key="6">
    <source>
        <dbReference type="ARBA" id="ARBA00022840"/>
    </source>
</evidence>
<keyword evidence="1" id="KW-0963">Cytoplasm</keyword>
<accession>A0ABS3Q4B7</accession>
<dbReference type="Proteomes" id="UP000664835">
    <property type="component" value="Unassembled WGS sequence"/>
</dbReference>
<dbReference type="Pfam" id="PF00288">
    <property type="entry name" value="GHMP_kinases_N"/>
    <property type="match status" value="1"/>
</dbReference>
<evidence type="ECO:0000256" key="7">
    <source>
        <dbReference type="ARBA" id="ARBA00022842"/>
    </source>
</evidence>
<dbReference type="PANTHER" id="PTHR43290:SF2">
    <property type="entry name" value="MEVALONATE KINASE"/>
    <property type="match status" value="1"/>
</dbReference>
<evidence type="ECO:0000256" key="3">
    <source>
        <dbReference type="ARBA" id="ARBA00022679"/>
    </source>
</evidence>
<dbReference type="PANTHER" id="PTHR43290">
    <property type="entry name" value="MEVALONATE KINASE"/>
    <property type="match status" value="1"/>
</dbReference>
<keyword evidence="3" id="KW-0808">Transferase</keyword>
<dbReference type="PRINTS" id="PR00959">
    <property type="entry name" value="MEVGALKINASE"/>
</dbReference>
<evidence type="ECO:0000256" key="2">
    <source>
        <dbReference type="ARBA" id="ARBA00022516"/>
    </source>
</evidence>
<keyword evidence="12" id="KW-1185">Reference proteome</keyword>
<reference evidence="11 12" key="1">
    <citation type="submission" date="2021-03" db="EMBL/GenBank/DDBJ databases">
        <title>Thiomicrorhabdus sp.nov.,novel sulfur-oxidizing bacteria isolated from coastal sediment.</title>
        <authorList>
            <person name="Liu X."/>
        </authorList>
    </citation>
    <scope>NUCLEOTIDE SEQUENCE [LARGE SCALE GENOMIC DNA]</scope>
    <source>
        <strain evidence="11 12">6S2-11</strain>
    </source>
</reference>
<keyword evidence="5" id="KW-0418">Kinase</keyword>
<dbReference type="Gene3D" id="3.30.70.890">
    <property type="entry name" value="GHMP kinase, C-terminal domain"/>
    <property type="match status" value="1"/>
</dbReference>
<gene>
    <name evidence="11" type="ORF">J3998_06260</name>
</gene>
<evidence type="ECO:0000256" key="4">
    <source>
        <dbReference type="ARBA" id="ARBA00022741"/>
    </source>
</evidence>
<keyword evidence="4" id="KW-0547">Nucleotide-binding</keyword>
<dbReference type="EMBL" id="JAGETV010000008">
    <property type="protein sequence ID" value="MBO1927176.1"/>
    <property type="molecule type" value="Genomic_DNA"/>
</dbReference>
<evidence type="ECO:0000256" key="8">
    <source>
        <dbReference type="ARBA" id="ARBA00023098"/>
    </source>
</evidence>
<comment type="caution">
    <text evidence="11">The sequence shown here is derived from an EMBL/GenBank/DDBJ whole genome shotgun (WGS) entry which is preliminary data.</text>
</comment>
<dbReference type="InterPro" id="IPR020568">
    <property type="entry name" value="Ribosomal_Su5_D2-typ_SF"/>
</dbReference>
<keyword evidence="2" id="KW-0444">Lipid biosynthesis</keyword>